<dbReference type="InterPro" id="IPR036059">
    <property type="entry name" value="TldD/PmbA_sf"/>
</dbReference>
<keyword evidence="2" id="KW-0645">Protease</keyword>
<dbReference type="Pfam" id="PF01523">
    <property type="entry name" value="PmbA_TldD_1st"/>
    <property type="match status" value="1"/>
</dbReference>
<dbReference type="SUPFAM" id="SSF111283">
    <property type="entry name" value="Putative modulator of DNA gyrase, PmbA/TldD"/>
    <property type="match status" value="1"/>
</dbReference>
<evidence type="ECO:0000259" key="6">
    <source>
        <dbReference type="Pfam" id="PF19289"/>
    </source>
</evidence>
<feature type="domain" description="Metalloprotease TldD/E C-terminal" evidence="6">
    <location>
        <begin position="246"/>
        <end position="474"/>
    </location>
</feature>
<dbReference type="GO" id="GO:0005829">
    <property type="term" value="C:cytosol"/>
    <property type="evidence" value="ECO:0007669"/>
    <property type="project" value="TreeGrafter"/>
</dbReference>
<dbReference type="EMBL" id="DQVR01000098">
    <property type="protein sequence ID" value="HIQ24288.1"/>
    <property type="molecule type" value="Genomic_DNA"/>
</dbReference>
<dbReference type="GO" id="GO:0006508">
    <property type="term" value="P:proteolysis"/>
    <property type="evidence" value="ECO:0007669"/>
    <property type="project" value="UniProtKB-KW"/>
</dbReference>
<dbReference type="PIRSF" id="PIRSF004919">
    <property type="entry name" value="TldD"/>
    <property type="match status" value="1"/>
</dbReference>
<accession>A0A833EBI6</accession>
<dbReference type="InterPro" id="IPR035068">
    <property type="entry name" value="TldD/PmbA_N"/>
</dbReference>
<name>A0A833EBI6_9CREN</name>
<evidence type="ECO:0000256" key="2">
    <source>
        <dbReference type="ARBA" id="ARBA00022670"/>
    </source>
</evidence>
<feature type="domain" description="Metalloprotease TldD/E N-terminal" evidence="5">
    <location>
        <begin position="41"/>
        <end position="104"/>
    </location>
</feature>
<dbReference type="InterPro" id="IPR002510">
    <property type="entry name" value="Metalloprtase-TldD/E_N"/>
</dbReference>
<dbReference type="Pfam" id="PF19290">
    <property type="entry name" value="PmbA_TldD_2nd"/>
    <property type="match status" value="1"/>
</dbReference>
<feature type="domain" description="Metalloprotease TldD/E central" evidence="7">
    <location>
        <begin position="131"/>
        <end position="233"/>
    </location>
</feature>
<evidence type="ECO:0000259" key="5">
    <source>
        <dbReference type="Pfam" id="PF01523"/>
    </source>
</evidence>
<evidence type="ECO:0000256" key="1">
    <source>
        <dbReference type="ARBA" id="ARBA00005836"/>
    </source>
</evidence>
<reference evidence="8" key="1">
    <citation type="journal article" date="2020" name="ISME J.">
        <title>Gammaproteobacteria mediating utilization of methyl-, sulfur- and petroleum organic compounds in deep ocean hydrothermal plumes.</title>
        <authorList>
            <person name="Zhou Z."/>
            <person name="Liu Y."/>
            <person name="Pan J."/>
            <person name="Cron B.R."/>
            <person name="Toner B.M."/>
            <person name="Anantharaman K."/>
            <person name="Breier J.A."/>
            <person name="Dick G.J."/>
            <person name="Li M."/>
        </authorList>
    </citation>
    <scope>NUCLEOTIDE SEQUENCE</scope>
    <source>
        <strain evidence="8">SZUA-1523</strain>
    </source>
</reference>
<proteinExistence type="inferred from homology"/>
<protein>
    <submittedName>
        <fullName evidence="8">TldD/PmbA family protein</fullName>
    </submittedName>
</protein>
<comment type="similarity">
    <text evidence="1">Belongs to the peptidase U62 family.</text>
</comment>
<dbReference type="InterPro" id="IPR025502">
    <property type="entry name" value="TldD"/>
</dbReference>
<dbReference type="PANTHER" id="PTHR30624">
    <property type="entry name" value="UNCHARACTERIZED PROTEIN TLDD AND PMBA"/>
    <property type="match status" value="1"/>
</dbReference>
<dbReference type="InterPro" id="IPR045570">
    <property type="entry name" value="Metalloprtase-TldD/E_cen_dom"/>
</dbReference>
<dbReference type="Pfam" id="PF19289">
    <property type="entry name" value="PmbA_TldD_3rd"/>
    <property type="match status" value="1"/>
</dbReference>
<keyword evidence="4" id="KW-0482">Metalloprotease</keyword>
<evidence type="ECO:0000313" key="9">
    <source>
        <dbReference type="Proteomes" id="UP000600071"/>
    </source>
</evidence>
<dbReference type="GO" id="GO:0008237">
    <property type="term" value="F:metallopeptidase activity"/>
    <property type="evidence" value="ECO:0007669"/>
    <property type="project" value="UniProtKB-KW"/>
</dbReference>
<dbReference type="AlphaFoldDB" id="A0A833EBI6"/>
<dbReference type="InterPro" id="IPR045569">
    <property type="entry name" value="Metalloprtase-TldD/E_C"/>
</dbReference>
<organism evidence="8 9">
    <name type="scientific">Pyrodictium delaneyi</name>
    <dbReference type="NCBI Taxonomy" id="1273541"/>
    <lineage>
        <taxon>Archaea</taxon>
        <taxon>Thermoproteota</taxon>
        <taxon>Thermoprotei</taxon>
        <taxon>Desulfurococcales</taxon>
        <taxon>Pyrodictiaceae</taxon>
        <taxon>Pyrodictium</taxon>
    </lineage>
</organism>
<evidence type="ECO:0000256" key="4">
    <source>
        <dbReference type="ARBA" id="ARBA00023049"/>
    </source>
</evidence>
<keyword evidence="3" id="KW-0378">Hydrolase</keyword>
<comment type="caution">
    <text evidence="8">The sequence shown here is derived from an EMBL/GenBank/DDBJ whole genome shotgun (WGS) entry which is preliminary data.</text>
</comment>
<evidence type="ECO:0000256" key="3">
    <source>
        <dbReference type="ARBA" id="ARBA00022801"/>
    </source>
</evidence>
<sequence length="476" mass="52620">MLEPYPQFVGPRLRGVSRLSEVMDILSTAISYASKLGVEFAEIRLERTRFTRIEIRDGVYNVSSGIDYGAAVRVYVNGSMGFAFTTRIGTGPLRRAIEQAYSLARSTPGSQPKPLLFDPVEDYYEHPVKKSIEDVSIDVKLKDLAELDKLVAEKSFVKSRLVVYNERVEERYYVSTEERLIGEKRELSYLYASAFGKEAGVRGSAHITQGTVKGYTLWEKTPQEKMAEELLGRLQRQLRAKTPRAGNFPVVIAPEAIGVFVHEAFGHLAEADLVEAGSALQGKKGQQVASNLVSIVDDPGIDDGFGTLRYDDEGVRTARAVIVENGIHKQIMTDRIHATILEAEPTGNARAESFRYPPLVRMRNTVMLPGDYSVEELFEGIEFGYYIVSTAGGQTNIDGNFQVGVEEAYEIAKGEVGEPVRNLSIVGNTLETLLNIDAVAKDFGLFYGRCGKGQLVYVSDGGPHVRVRRMTVGGRE</sequence>
<dbReference type="InterPro" id="IPR051463">
    <property type="entry name" value="Peptidase_U62_metallo"/>
</dbReference>
<gene>
    <name evidence="8" type="ORF">EYH50_04485</name>
</gene>
<dbReference type="PANTHER" id="PTHR30624:SF0">
    <property type="entry name" value="METALLOPROTEASE SLR0863"/>
    <property type="match status" value="1"/>
</dbReference>
<evidence type="ECO:0000259" key="7">
    <source>
        <dbReference type="Pfam" id="PF19290"/>
    </source>
</evidence>
<dbReference type="Proteomes" id="UP000600071">
    <property type="component" value="Unassembled WGS sequence"/>
</dbReference>
<dbReference type="Gene3D" id="3.30.2290.10">
    <property type="entry name" value="PmbA/TldD superfamily"/>
    <property type="match status" value="1"/>
</dbReference>
<evidence type="ECO:0000313" key="8">
    <source>
        <dbReference type="EMBL" id="HIQ24288.1"/>
    </source>
</evidence>